<reference evidence="1 2" key="1">
    <citation type="journal article" date="2015" name="J. Virol.">
        <title>Sinorhizobium meliloti Phage ?M9 Defines a New Group of T4 Superfamily Phages with Unusual Genomic Features but a Common T=16 Capsid.</title>
        <authorList>
            <person name="Johnson M.C."/>
            <person name="Tatum K.B."/>
            <person name="Lynn J.S."/>
            <person name="Brewer T.E."/>
            <person name="Lu S."/>
            <person name="Washburn B.K."/>
            <person name="Stroupe M.E."/>
            <person name="Jones K.M."/>
        </authorList>
    </citation>
    <scope>NUCLEOTIDE SEQUENCE [LARGE SCALE GENOMIC DNA]</scope>
</reference>
<dbReference type="KEGG" id="vg:26517831"/>
<proteinExistence type="predicted"/>
<name>A0A0F6TH56_9CAUD</name>
<gene>
    <name evidence="1" type="ORF">Sm_phiM9_151</name>
</gene>
<keyword evidence="2" id="KW-1185">Reference proteome</keyword>
<dbReference type="EMBL" id="KP881232">
    <property type="protein sequence ID" value="AKE44779.1"/>
    <property type="molecule type" value="Genomic_DNA"/>
</dbReference>
<reference evidence="2" key="2">
    <citation type="submission" date="2015-03" db="EMBL/GenBank/DDBJ databases">
        <title>The genome and structure of Sinorhizobium meliloti phage phiM9.</title>
        <authorList>
            <person name="Johnson M.C."/>
            <person name="Tatum K.B."/>
            <person name="Lynn J.S."/>
            <person name="Brewer T.E."/>
            <person name="Washburn B.K."/>
            <person name="Stroupe M.E."/>
            <person name="Jones K.M."/>
        </authorList>
    </citation>
    <scope>NUCLEOTIDE SEQUENCE [LARGE SCALE GENOMIC DNA]</scope>
</reference>
<sequence length="141" mass="15806">MTDTGYGDLNYELKRGDFYTGSITDVNLDPIQSPMISFYSQGGTPFGQGDQVGSIKVDSDTRTLVFEGNIDESVKIFFESYWGQVMATYGLSISETHEAKCWNCKKPTELMDYWGFGNFKKRYECDDCGFCGPWVAAEVTG</sequence>
<accession>A0A0F6TH56</accession>
<evidence type="ECO:0000313" key="2">
    <source>
        <dbReference type="Proteomes" id="UP000033804"/>
    </source>
</evidence>
<organism evidence="1 2">
    <name type="scientific">Sinorhizobium phage phiM9</name>
    <dbReference type="NCBI Taxonomy" id="1636182"/>
    <lineage>
        <taxon>Viruses</taxon>
        <taxon>Duplodnaviria</taxon>
        <taxon>Heunggongvirae</taxon>
        <taxon>Uroviricota</taxon>
        <taxon>Caudoviricetes</taxon>
        <taxon>Pootjesviridae</taxon>
        <taxon>Emnonavirus</taxon>
        <taxon>Emnonavirus phiM9</taxon>
    </lineage>
</organism>
<dbReference type="RefSeq" id="YP_009189533.1">
    <property type="nucleotide sequence ID" value="NC_028676.1"/>
</dbReference>
<evidence type="ECO:0000313" key="1">
    <source>
        <dbReference type="EMBL" id="AKE44779.1"/>
    </source>
</evidence>
<dbReference type="Proteomes" id="UP000033804">
    <property type="component" value="Segment"/>
</dbReference>
<protein>
    <submittedName>
        <fullName evidence="1">Uncharacterized protein</fullName>
    </submittedName>
</protein>
<dbReference type="GeneID" id="26517831"/>